<keyword evidence="3" id="KW-1185">Reference proteome</keyword>
<name>A0AAV5TAW6_9BILA</name>
<evidence type="ECO:0000256" key="1">
    <source>
        <dbReference type="SAM" id="SignalP"/>
    </source>
</evidence>
<feature type="non-terminal residue" evidence="2">
    <location>
        <position position="102"/>
    </location>
</feature>
<reference evidence="2" key="1">
    <citation type="submission" date="2023-10" db="EMBL/GenBank/DDBJ databases">
        <title>Genome assembly of Pristionchus species.</title>
        <authorList>
            <person name="Yoshida K."/>
            <person name="Sommer R.J."/>
        </authorList>
    </citation>
    <scope>NUCLEOTIDE SEQUENCE</scope>
    <source>
        <strain evidence="2">RS0144</strain>
    </source>
</reference>
<evidence type="ECO:0000313" key="3">
    <source>
        <dbReference type="Proteomes" id="UP001432027"/>
    </source>
</evidence>
<protein>
    <recommendedName>
        <fullName evidence="4">Secreted protein</fullName>
    </recommendedName>
</protein>
<feature type="chain" id="PRO_5043585377" description="Secreted protein" evidence="1">
    <location>
        <begin position="18"/>
        <end position="102"/>
    </location>
</feature>
<gene>
    <name evidence="2" type="ORF">PENTCL1PPCAC_14865</name>
</gene>
<keyword evidence="1" id="KW-0732">Signal</keyword>
<evidence type="ECO:0000313" key="2">
    <source>
        <dbReference type="EMBL" id="GMS92690.1"/>
    </source>
</evidence>
<evidence type="ECO:0008006" key="4">
    <source>
        <dbReference type="Google" id="ProtNLM"/>
    </source>
</evidence>
<comment type="caution">
    <text evidence="2">The sequence shown here is derived from an EMBL/GenBank/DDBJ whole genome shotgun (WGS) entry which is preliminary data.</text>
</comment>
<dbReference type="EMBL" id="BTSX01000004">
    <property type="protein sequence ID" value="GMS92690.1"/>
    <property type="molecule type" value="Genomic_DNA"/>
</dbReference>
<proteinExistence type="predicted"/>
<sequence>LVRWALLAFIVTASTRACIRMIPTDPGIPAMPPIDPCTKCTAATIEYRNKNSLWANPMPDIDNSGSCTKITNECIGAPANVMLYNAAESMEEPCGNPCEITC</sequence>
<accession>A0AAV5TAW6</accession>
<dbReference type="Proteomes" id="UP001432027">
    <property type="component" value="Unassembled WGS sequence"/>
</dbReference>
<feature type="signal peptide" evidence="1">
    <location>
        <begin position="1"/>
        <end position="17"/>
    </location>
</feature>
<organism evidence="2 3">
    <name type="scientific">Pristionchus entomophagus</name>
    <dbReference type="NCBI Taxonomy" id="358040"/>
    <lineage>
        <taxon>Eukaryota</taxon>
        <taxon>Metazoa</taxon>
        <taxon>Ecdysozoa</taxon>
        <taxon>Nematoda</taxon>
        <taxon>Chromadorea</taxon>
        <taxon>Rhabditida</taxon>
        <taxon>Rhabditina</taxon>
        <taxon>Diplogasteromorpha</taxon>
        <taxon>Diplogasteroidea</taxon>
        <taxon>Neodiplogasteridae</taxon>
        <taxon>Pristionchus</taxon>
    </lineage>
</organism>
<dbReference type="AlphaFoldDB" id="A0AAV5TAW6"/>
<feature type="non-terminal residue" evidence="2">
    <location>
        <position position="1"/>
    </location>
</feature>